<keyword evidence="1" id="KW-0472">Membrane</keyword>
<dbReference type="EMBL" id="JAQQWP010000008">
    <property type="protein sequence ID" value="KAK8105596.1"/>
    <property type="molecule type" value="Genomic_DNA"/>
</dbReference>
<keyword evidence="1" id="KW-1133">Transmembrane helix</keyword>
<evidence type="ECO:0000256" key="1">
    <source>
        <dbReference type="SAM" id="Phobius"/>
    </source>
</evidence>
<comment type="caution">
    <text evidence="2">The sequence shown here is derived from an EMBL/GenBank/DDBJ whole genome shotgun (WGS) entry which is preliminary data.</text>
</comment>
<dbReference type="Proteomes" id="UP001392437">
    <property type="component" value="Unassembled WGS sequence"/>
</dbReference>
<feature type="transmembrane region" description="Helical" evidence="1">
    <location>
        <begin position="60"/>
        <end position="80"/>
    </location>
</feature>
<evidence type="ECO:0000313" key="3">
    <source>
        <dbReference type="Proteomes" id="UP001392437"/>
    </source>
</evidence>
<sequence length="288" mass="32625">MAVSAEATAASTPSFGANNTTISVALTIYLILCVFFAAVATDKWVTPKLSQSQSQQRWMLSIGITSIMTVIFLSATPFIGAQMFLQLVVRAGLDVCYSSVEKKLDHGIMRLFYKDSPDITTDELIERHQQQKQQQQQQQQEEINNRMVVLLDEPLEPQQQQPASNRMAVRLSKRFLELPPICYVLPYMHRPIPSYLAPAEMAFYDSLVVLRKQMRNGRTSATEESRLAVRQSREPVRQSNRCQISTDSRLMRKFHRGELAPLLPRDETATNDNQDGFIEASLQGTNRG</sequence>
<reference evidence="2 3" key="1">
    <citation type="submission" date="2023-01" db="EMBL/GenBank/DDBJ databases">
        <title>Analysis of 21 Apiospora genomes using comparative genomics revels a genus with tremendous synthesis potential of carbohydrate active enzymes and secondary metabolites.</title>
        <authorList>
            <person name="Sorensen T."/>
        </authorList>
    </citation>
    <scope>NUCLEOTIDE SEQUENCE [LARGE SCALE GENOMIC DNA]</scope>
    <source>
        <strain evidence="2 3">CBS 117206</strain>
    </source>
</reference>
<name>A0AAW0QK79_9PEZI</name>
<organism evidence="2 3">
    <name type="scientific">Apiospora kogelbergensis</name>
    <dbReference type="NCBI Taxonomy" id="1337665"/>
    <lineage>
        <taxon>Eukaryota</taxon>
        <taxon>Fungi</taxon>
        <taxon>Dikarya</taxon>
        <taxon>Ascomycota</taxon>
        <taxon>Pezizomycotina</taxon>
        <taxon>Sordariomycetes</taxon>
        <taxon>Xylariomycetidae</taxon>
        <taxon>Amphisphaeriales</taxon>
        <taxon>Apiosporaceae</taxon>
        <taxon>Apiospora</taxon>
    </lineage>
</organism>
<proteinExistence type="predicted"/>
<accession>A0AAW0QK79</accession>
<evidence type="ECO:0000313" key="2">
    <source>
        <dbReference type="EMBL" id="KAK8105596.1"/>
    </source>
</evidence>
<gene>
    <name evidence="2" type="ORF">PG999_008955</name>
</gene>
<dbReference type="AlphaFoldDB" id="A0AAW0QK79"/>
<keyword evidence="1" id="KW-0812">Transmembrane</keyword>
<feature type="transmembrane region" description="Helical" evidence="1">
    <location>
        <begin position="20"/>
        <end position="39"/>
    </location>
</feature>
<protein>
    <submittedName>
        <fullName evidence="2">Uncharacterized protein</fullName>
    </submittedName>
</protein>
<keyword evidence="3" id="KW-1185">Reference proteome</keyword>